<dbReference type="STRING" id="331113.SNE_A19880"/>
<dbReference type="Proteomes" id="UP000000496">
    <property type="component" value="Chromosome gsn.131"/>
</dbReference>
<keyword evidence="2" id="KW-1185">Reference proteome</keyword>
<accession>F8L3K6</accession>
<evidence type="ECO:0000313" key="2">
    <source>
        <dbReference type="Proteomes" id="UP000000496"/>
    </source>
</evidence>
<dbReference type="AlphaFoldDB" id="F8L3K6"/>
<protein>
    <submittedName>
        <fullName evidence="1">Uncharacterized protein</fullName>
    </submittedName>
</protein>
<sequence length="270" mass="30559">MTNTVFYSQSAWQAQENNNFDTVMDKMDTYNTAGQQLMFLQVVFSFMSNYYGGETEWQSYGMNDLSNVELYDMQWIENSYQQVTSDGINGAPTNNDYLITQQAYGAANNMLQDLYTNPMFEGTQLPEESLNNLVTIFGLQSSDVSYHLVTVTIDGNPTTVQNVPYFDTSYNAQDPQNDTSALVVKTTNFWGEASTFAPGDQGYTKYVDQMQVVQQTIQQTTSLYTDKSSTLQSTEKYVYGAQKMILGIWENLNKNTTSMQQTVIQAETRS</sequence>
<evidence type="ECO:0000313" key="1">
    <source>
        <dbReference type="EMBL" id="CCB89865.1"/>
    </source>
</evidence>
<dbReference type="EMBL" id="FR872582">
    <property type="protein sequence ID" value="CCB89865.1"/>
    <property type="molecule type" value="Genomic_DNA"/>
</dbReference>
<dbReference type="RefSeq" id="WP_013944331.1">
    <property type="nucleotide sequence ID" value="NC_015713.1"/>
</dbReference>
<dbReference type="KEGG" id="sng:SNE_A19880"/>
<organism evidence="1 2">
    <name type="scientific">Simkania negevensis (strain ATCC VR-1471 / DSM 27360 / Z)</name>
    <dbReference type="NCBI Taxonomy" id="331113"/>
    <lineage>
        <taxon>Bacteria</taxon>
        <taxon>Pseudomonadati</taxon>
        <taxon>Chlamydiota</taxon>
        <taxon>Chlamydiia</taxon>
        <taxon>Parachlamydiales</taxon>
        <taxon>Simkaniaceae</taxon>
        <taxon>Simkania</taxon>
    </lineage>
</organism>
<name>F8L3K6_SIMNZ</name>
<dbReference type="HOGENOM" id="CLU_1030132_0_0_0"/>
<reference key="1">
    <citation type="journal article" date="2011" name="Mol. Biol. Evol.">
        <title>Unity in variety -- the pan-genome of the Chlamydiae.</title>
        <authorList>
            <person name="Collingro A."/>
            <person name="Tischler P."/>
            <person name="Weinmaier T."/>
            <person name="Penz T."/>
            <person name="Heinz E."/>
            <person name="Brunham R.C."/>
            <person name="Read T.D."/>
            <person name="Bavoil P.M."/>
            <person name="Sachse K."/>
            <person name="Kahane S."/>
            <person name="Friedman M.G."/>
            <person name="Rattei T."/>
            <person name="Myers G.S.A."/>
            <person name="Horn M."/>
        </authorList>
    </citation>
    <scope>NUCLEOTIDE SEQUENCE</scope>
    <source>
        <strain>Z</strain>
    </source>
</reference>
<proteinExistence type="predicted"/>
<reference evidence="1 2" key="2">
    <citation type="journal article" date="2011" name="Mol. Biol. Evol.">
        <title>Unity in variety--the pan-genome of the Chlamydiae.</title>
        <authorList>
            <person name="Collingro A."/>
            <person name="Tischler P."/>
            <person name="Weinmaier T."/>
            <person name="Penz T."/>
            <person name="Heinz E."/>
            <person name="Brunham R.C."/>
            <person name="Read T.D."/>
            <person name="Bavoil P.M."/>
            <person name="Sachse K."/>
            <person name="Kahane S."/>
            <person name="Friedman M.G."/>
            <person name="Rattei T."/>
            <person name="Myers G.S."/>
            <person name="Horn M."/>
        </authorList>
    </citation>
    <scope>NUCLEOTIDE SEQUENCE [LARGE SCALE GENOMIC DNA]</scope>
    <source>
        <strain evidence="2">ATCC VR-1471 / Z</strain>
    </source>
</reference>
<gene>
    <name evidence="1" type="ordered locus">SNE_A19880</name>
</gene>